<sequence length="472" mass="54062">MPCSTFRHKYKPIRRNDSGESEDIPLATTVSKNPLGGGICQCPRSVLDELGHKGKLEASHPRFGPFYRADESEVSGKKESWEKILEKSNDDDDKSKTLETYLTAMRRVEKDARDAYGGDKALYYLTESEFRWMMIQDGCFFLQLALLVLGVSSKQLGYSDNHIIFGKKQNKLRWIESMFFVGNQIPLVVLNELMKQDFFQNILRNETCWDVPSSDLCKKMLYDLLVLPALDCNKNHQPKSKKAYCDLLHALHSFMLGSGRDLIAHDEAGDLDPNDLEAAAGLDKDLTFSATELAKKGIRFRKSKQLGCKGEITFKDYKLFACLYLPAFTVDDYTELLWRSLKCYEMTMSQQQEAAGKGIMSSCAVRSYLQFMNDLICTYEDVKVLEKKGIIKANNPSYKDKLPVILSKLVGKDGNNYHYHTQNLHLLRIKLRDYNLAPWERFKIVAILLFMLTIIQTFFAVLGYFRPTNPLK</sequence>
<evidence type="ECO:0000256" key="2">
    <source>
        <dbReference type="SAM" id="Phobius"/>
    </source>
</evidence>
<gene>
    <name evidence="3" type="ORF">ACH5RR_031578</name>
</gene>
<protein>
    <submittedName>
        <fullName evidence="3">Uncharacterized protein</fullName>
    </submittedName>
</protein>
<dbReference type="EMBL" id="JBJUIK010000013">
    <property type="protein sequence ID" value="KAL3506196.1"/>
    <property type="molecule type" value="Genomic_DNA"/>
</dbReference>
<keyword evidence="4" id="KW-1185">Reference proteome</keyword>
<dbReference type="AlphaFoldDB" id="A0ABD2YFN5"/>
<name>A0ABD2YFN5_9GENT</name>
<keyword evidence="2" id="KW-0812">Transmembrane</keyword>
<evidence type="ECO:0000313" key="4">
    <source>
        <dbReference type="Proteomes" id="UP001630127"/>
    </source>
</evidence>
<proteinExistence type="predicted"/>
<feature type="compositionally biased region" description="Basic residues" evidence="1">
    <location>
        <begin position="1"/>
        <end position="13"/>
    </location>
</feature>
<reference evidence="3 4" key="1">
    <citation type="submission" date="2024-11" db="EMBL/GenBank/DDBJ databases">
        <title>A near-complete genome assembly of Cinchona calisaya.</title>
        <authorList>
            <person name="Lian D.C."/>
            <person name="Zhao X.W."/>
            <person name="Wei L."/>
        </authorList>
    </citation>
    <scope>NUCLEOTIDE SEQUENCE [LARGE SCALE GENOMIC DNA]</scope>
    <source>
        <tissue evidence="3">Nenye</tissue>
    </source>
</reference>
<dbReference type="PANTHER" id="PTHR31549:SF88">
    <property type="entry name" value="DUF4220 DOMAIN-CONTAINING PROTEIN"/>
    <property type="match status" value="1"/>
</dbReference>
<dbReference type="Proteomes" id="UP001630127">
    <property type="component" value="Unassembled WGS sequence"/>
</dbReference>
<dbReference type="Pfam" id="PF03140">
    <property type="entry name" value="DUF247"/>
    <property type="match status" value="1"/>
</dbReference>
<keyword evidence="2" id="KW-1133">Transmembrane helix</keyword>
<dbReference type="InterPro" id="IPR004158">
    <property type="entry name" value="DUF247_pln"/>
</dbReference>
<evidence type="ECO:0000313" key="3">
    <source>
        <dbReference type="EMBL" id="KAL3506196.1"/>
    </source>
</evidence>
<evidence type="ECO:0000256" key="1">
    <source>
        <dbReference type="SAM" id="MobiDB-lite"/>
    </source>
</evidence>
<feature type="transmembrane region" description="Helical" evidence="2">
    <location>
        <begin position="444"/>
        <end position="465"/>
    </location>
</feature>
<accession>A0ABD2YFN5</accession>
<keyword evidence="2" id="KW-0472">Membrane</keyword>
<dbReference type="PANTHER" id="PTHR31549">
    <property type="entry name" value="PROTEIN, PUTATIVE (DUF247)-RELATED-RELATED"/>
    <property type="match status" value="1"/>
</dbReference>
<feature type="region of interest" description="Disordered" evidence="1">
    <location>
        <begin position="1"/>
        <end position="24"/>
    </location>
</feature>
<organism evidence="3 4">
    <name type="scientific">Cinchona calisaya</name>
    <dbReference type="NCBI Taxonomy" id="153742"/>
    <lineage>
        <taxon>Eukaryota</taxon>
        <taxon>Viridiplantae</taxon>
        <taxon>Streptophyta</taxon>
        <taxon>Embryophyta</taxon>
        <taxon>Tracheophyta</taxon>
        <taxon>Spermatophyta</taxon>
        <taxon>Magnoliopsida</taxon>
        <taxon>eudicotyledons</taxon>
        <taxon>Gunneridae</taxon>
        <taxon>Pentapetalae</taxon>
        <taxon>asterids</taxon>
        <taxon>lamiids</taxon>
        <taxon>Gentianales</taxon>
        <taxon>Rubiaceae</taxon>
        <taxon>Cinchonoideae</taxon>
        <taxon>Cinchoneae</taxon>
        <taxon>Cinchona</taxon>
    </lineage>
</organism>
<comment type="caution">
    <text evidence="3">The sequence shown here is derived from an EMBL/GenBank/DDBJ whole genome shotgun (WGS) entry which is preliminary data.</text>
</comment>